<proteinExistence type="predicted"/>
<comment type="caution">
    <text evidence="1">The sequence shown here is derived from an EMBL/GenBank/DDBJ whole genome shotgun (WGS) entry which is preliminary data.</text>
</comment>
<organism evidence="1 2">
    <name type="scientific">Dreissena polymorpha</name>
    <name type="common">Zebra mussel</name>
    <name type="synonym">Mytilus polymorpha</name>
    <dbReference type="NCBI Taxonomy" id="45954"/>
    <lineage>
        <taxon>Eukaryota</taxon>
        <taxon>Metazoa</taxon>
        <taxon>Spiralia</taxon>
        <taxon>Lophotrochozoa</taxon>
        <taxon>Mollusca</taxon>
        <taxon>Bivalvia</taxon>
        <taxon>Autobranchia</taxon>
        <taxon>Heteroconchia</taxon>
        <taxon>Euheterodonta</taxon>
        <taxon>Imparidentia</taxon>
        <taxon>Neoheterodontei</taxon>
        <taxon>Myida</taxon>
        <taxon>Dreissenoidea</taxon>
        <taxon>Dreissenidae</taxon>
        <taxon>Dreissena</taxon>
    </lineage>
</organism>
<evidence type="ECO:0000313" key="2">
    <source>
        <dbReference type="Proteomes" id="UP000828390"/>
    </source>
</evidence>
<dbReference type="EMBL" id="JAIWYP010000005">
    <property type="protein sequence ID" value="KAH3824004.1"/>
    <property type="molecule type" value="Genomic_DNA"/>
</dbReference>
<keyword evidence="2" id="KW-1185">Reference proteome</keyword>
<sequence length="131" mass="14426">MTDSGVVFAYRENNELQAMKYGCPNQYFQHAQQHHGTLFTLDSTCYEIVPTPATPSTDAEADCVANAIYHVTKATSDNMNGRQDTGTTSTAEKSIYALHQFSRNQGDTTAMSLQTDDKATRRAYGGNNQCN</sequence>
<name>A0A9D4GV28_DREPO</name>
<protein>
    <submittedName>
        <fullName evidence="1">Uncharacterized protein</fullName>
    </submittedName>
</protein>
<gene>
    <name evidence="1" type="ORF">DPMN_125832</name>
</gene>
<reference evidence="1" key="1">
    <citation type="journal article" date="2019" name="bioRxiv">
        <title>The Genome of the Zebra Mussel, Dreissena polymorpha: A Resource for Invasive Species Research.</title>
        <authorList>
            <person name="McCartney M.A."/>
            <person name="Auch B."/>
            <person name="Kono T."/>
            <person name="Mallez S."/>
            <person name="Zhang Y."/>
            <person name="Obille A."/>
            <person name="Becker A."/>
            <person name="Abrahante J.E."/>
            <person name="Garbe J."/>
            <person name="Badalamenti J.P."/>
            <person name="Herman A."/>
            <person name="Mangelson H."/>
            <person name="Liachko I."/>
            <person name="Sullivan S."/>
            <person name="Sone E.D."/>
            <person name="Koren S."/>
            <person name="Silverstein K.A.T."/>
            <person name="Beckman K.B."/>
            <person name="Gohl D.M."/>
        </authorList>
    </citation>
    <scope>NUCLEOTIDE SEQUENCE</scope>
    <source>
        <strain evidence="1">Duluth1</strain>
        <tissue evidence="1">Whole animal</tissue>
    </source>
</reference>
<accession>A0A9D4GV28</accession>
<dbReference type="AlphaFoldDB" id="A0A9D4GV28"/>
<evidence type="ECO:0000313" key="1">
    <source>
        <dbReference type="EMBL" id="KAH3824004.1"/>
    </source>
</evidence>
<reference evidence="1" key="2">
    <citation type="submission" date="2020-11" db="EMBL/GenBank/DDBJ databases">
        <authorList>
            <person name="McCartney M.A."/>
            <person name="Auch B."/>
            <person name="Kono T."/>
            <person name="Mallez S."/>
            <person name="Becker A."/>
            <person name="Gohl D.M."/>
            <person name="Silverstein K.A.T."/>
            <person name="Koren S."/>
            <person name="Bechman K.B."/>
            <person name="Herman A."/>
            <person name="Abrahante J.E."/>
            <person name="Garbe J."/>
        </authorList>
    </citation>
    <scope>NUCLEOTIDE SEQUENCE</scope>
    <source>
        <strain evidence="1">Duluth1</strain>
        <tissue evidence="1">Whole animal</tissue>
    </source>
</reference>
<dbReference type="Proteomes" id="UP000828390">
    <property type="component" value="Unassembled WGS sequence"/>
</dbReference>